<name>A0A4R6T5K5_9BACT</name>
<protein>
    <submittedName>
        <fullName evidence="2">Putative superfamily III holin-X</fullName>
    </submittedName>
</protein>
<dbReference type="InterPro" id="IPR009937">
    <property type="entry name" value="Phage_holin_3_6"/>
</dbReference>
<reference evidence="2 3" key="1">
    <citation type="submission" date="2019-03" db="EMBL/GenBank/DDBJ databases">
        <title>Genomic Encyclopedia of Type Strains, Phase III (KMG-III): the genomes of soil and plant-associated and newly described type strains.</title>
        <authorList>
            <person name="Whitman W."/>
        </authorList>
    </citation>
    <scope>NUCLEOTIDE SEQUENCE [LARGE SCALE GENOMIC DNA]</scope>
    <source>
        <strain evidence="2 3">CECT 8446</strain>
    </source>
</reference>
<keyword evidence="3" id="KW-1185">Reference proteome</keyword>
<dbReference type="AlphaFoldDB" id="A0A4R6T5K5"/>
<evidence type="ECO:0000256" key="1">
    <source>
        <dbReference type="SAM" id="Phobius"/>
    </source>
</evidence>
<gene>
    <name evidence="2" type="ORF">DFQ04_1941</name>
</gene>
<comment type="caution">
    <text evidence="2">The sequence shown here is derived from an EMBL/GenBank/DDBJ whole genome shotgun (WGS) entry which is preliminary data.</text>
</comment>
<accession>A0A4R6T5K5</accession>
<dbReference type="Proteomes" id="UP000294535">
    <property type="component" value="Unassembled WGS sequence"/>
</dbReference>
<keyword evidence="1" id="KW-1133">Transmembrane helix</keyword>
<evidence type="ECO:0000313" key="3">
    <source>
        <dbReference type="Proteomes" id="UP000294535"/>
    </source>
</evidence>
<dbReference type="OrthoDB" id="826897at2"/>
<keyword evidence="1" id="KW-0472">Membrane</keyword>
<sequence>MLKIGEIVQTLKGIVETRIGMVKQEIQEEFLTILSRMILLIIMGSMIFMSFIFISLSVAFFLSQVTKSPYLGFLIVALVYLMLVLILYVSRDSLRLQEKTGTALNNFIFRRIKKNKESGDE</sequence>
<feature type="transmembrane region" description="Helical" evidence="1">
    <location>
        <begin position="68"/>
        <end position="89"/>
    </location>
</feature>
<organism evidence="2 3">
    <name type="scientific">Algoriphagus boseongensis</name>
    <dbReference type="NCBI Taxonomy" id="1442587"/>
    <lineage>
        <taxon>Bacteria</taxon>
        <taxon>Pseudomonadati</taxon>
        <taxon>Bacteroidota</taxon>
        <taxon>Cytophagia</taxon>
        <taxon>Cytophagales</taxon>
        <taxon>Cyclobacteriaceae</taxon>
        <taxon>Algoriphagus</taxon>
    </lineage>
</organism>
<feature type="transmembrane region" description="Helical" evidence="1">
    <location>
        <begin position="37"/>
        <end position="62"/>
    </location>
</feature>
<keyword evidence="1" id="KW-0812">Transmembrane</keyword>
<dbReference type="EMBL" id="SNYF01000006">
    <property type="protein sequence ID" value="TDQ17289.1"/>
    <property type="molecule type" value="Genomic_DNA"/>
</dbReference>
<proteinExistence type="predicted"/>
<dbReference type="RefSeq" id="WP_133555188.1">
    <property type="nucleotide sequence ID" value="NZ_SNYF01000006.1"/>
</dbReference>
<dbReference type="Pfam" id="PF07332">
    <property type="entry name" value="Phage_holin_3_6"/>
    <property type="match status" value="1"/>
</dbReference>
<evidence type="ECO:0000313" key="2">
    <source>
        <dbReference type="EMBL" id="TDQ17289.1"/>
    </source>
</evidence>